<keyword evidence="2" id="KW-1185">Reference proteome</keyword>
<proteinExistence type="predicted"/>
<comment type="caution">
    <text evidence="1">The sequence shown here is derived from an EMBL/GenBank/DDBJ whole genome shotgun (WGS) entry which is preliminary data.</text>
</comment>
<evidence type="ECO:0000313" key="2">
    <source>
        <dbReference type="Proteomes" id="UP001151760"/>
    </source>
</evidence>
<reference evidence="1" key="1">
    <citation type="journal article" date="2022" name="Int. J. Mol. Sci.">
        <title>Draft Genome of Tanacetum Coccineum: Genomic Comparison of Closely Related Tanacetum-Family Plants.</title>
        <authorList>
            <person name="Yamashiro T."/>
            <person name="Shiraishi A."/>
            <person name="Nakayama K."/>
            <person name="Satake H."/>
        </authorList>
    </citation>
    <scope>NUCLEOTIDE SEQUENCE</scope>
</reference>
<gene>
    <name evidence="1" type="ORF">Tco_1078967</name>
</gene>
<name>A0ABQ5HQH7_9ASTR</name>
<accession>A0ABQ5HQH7</accession>
<reference evidence="1" key="2">
    <citation type="submission" date="2022-01" db="EMBL/GenBank/DDBJ databases">
        <authorList>
            <person name="Yamashiro T."/>
            <person name="Shiraishi A."/>
            <person name="Satake H."/>
            <person name="Nakayama K."/>
        </authorList>
    </citation>
    <scope>NUCLEOTIDE SEQUENCE</scope>
</reference>
<dbReference type="EMBL" id="BQNB010019893">
    <property type="protein sequence ID" value="GJT90122.1"/>
    <property type="molecule type" value="Genomic_DNA"/>
</dbReference>
<evidence type="ECO:0000313" key="1">
    <source>
        <dbReference type="EMBL" id="GJT90122.1"/>
    </source>
</evidence>
<sequence length="69" mass="7828">MKVFTMTMEILPEPTSNKICGKFNTSAGNPVKEILLKLNLHDHRSILMDSKIHIKMDMEVPSSSRLKDS</sequence>
<protein>
    <submittedName>
        <fullName evidence="1">Uncharacterized protein</fullName>
    </submittedName>
</protein>
<organism evidence="1 2">
    <name type="scientific">Tanacetum coccineum</name>
    <dbReference type="NCBI Taxonomy" id="301880"/>
    <lineage>
        <taxon>Eukaryota</taxon>
        <taxon>Viridiplantae</taxon>
        <taxon>Streptophyta</taxon>
        <taxon>Embryophyta</taxon>
        <taxon>Tracheophyta</taxon>
        <taxon>Spermatophyta</taxon>
        <taxon>Magnoliopsida</taxon>
        <taxon>eudicotyledons</taxon>
        <taxon>Gunneridae</taxon>
        <taxon>Pentapetalae</taxon>
        <taxon>asterids</taxon>
        <taxon>campanulids</taxon>
        <taxon>Asterales</taxon>
        <taxon>Asteraceae</taxon>
        <taxon>Asteroideae</taxon>
        <taxon>Anthemideae</taxon>
        <taxon>Anthemidinae</taxon>
        <taxon>Tanacetum</taxon>
    </lineage>
</organism>
<dbReference type="Proteomes" id="UP001151760">
    <property type="component" value="Unassembled WGS sequence"/>
</dbReference>